<name>A0A2S7KK27_9FLAO</name>
<keyword evidence="3" id="KW-1185">Reference proteome</keyword>
<protein>
    <recommendedName>
        <fullName evidence="4">Lipoprotein</fullName>
    </recommendedName>
</protein>
<organism evidence="1 3">
    <name type="scientific">Polaribacter filamentus</name>
    <dbReference type="NCBI Taxonomy" id="53483"/>
    <lineage>
        <taxon>Bacteria</taxon>
        <taxon>Pseudomonadati</taxon>
        <taxon>Bacteroidota</taxon>
        <taxon>Flavobacteriia</taxon>
        <taxon>Flavobacteriales</taxon>
        <taxon>Flavobacteriaceae</taxon>
    </lineage>
</organism>
<dbReference type="PROSITE" id="PS51257">
    <property type="entry name" value="PROKAR_LIPOPROTEIN"/>
    <property type="match status" value="1"/>
</dbReference>
<dbReference type="AlphaFoldDB" id="A0A2S7KK27"/>
<reference evidence="1 3" key="1">
    <citation type="submission" date="2016-11" db="EMBL/GenBank/DDBJ databases">
        <title>Trade-off between light-utilization and light-protection in marine flavobacteria.</title>
        <authorList>
            <person name="Kumagai Y."/>
        </authorList>
    </citation>
    <scope>NUCLEOTIDE SEQUENCE [LARGE SCALE GENOMIC DNA]</scope>
    <source>
        <strain evidence="1 3">ATCC 700397</strain>
    </source>
</reference>
<evidence type="ECO:0000313" key="3">
    <source>
        <dbReference type="Proteomes" id="UP000239522"/>
    </source>
</evidence>
<dbReference type="RefSeq" id="WP_104810924.1">
    <property type="nucleotide sequence ID" value="NZ_MQUA01000013.1"/>
</dbReference>
<dbReference type="OrthoDB" id="893802at2"/>
<proteinExistence type="predicted"/>
<gene>
    <name evidence="2" type="ORF">BST83_16595</name>
    <name evidence="1" type="ORF">BST83_16655</name>
</gene>
<dbReference type="EMBL" id="MQUA01000014">
    <property type="protein sequence ID" value="PQB02976.1"/>
    <property type="molecule type" value="Genomic_DNA"/>
</dbReference>
<sequence length="135" mass="15522">MKKFTLLLFGLLVFYSCLNNDKDELNYSFDYLPIDEAIAPVSFTYGQIDTITVKYSLPNGCYHFNEIYYETIDTTRIVAISAFVELNSHCTLAIIQEEKKIPVKASQVEDYVFKFYKGKDSNGENIFEEVVVPVN</sequence>
<comment type="caution">
    <text evidence="1">The sequence shown here is derived from an EMBL/GenBank/DDBJ whole genome shotgun (WGS) entry which is preliminary data.</text>
</comment>
<accession>A0A2S7KK27</accession>
<dbReference type="Proteomes" id="UP000239522">
    <property type="component" value="Unassembled WGS sequence"/>
</dbReference>
<dbReference type="EMBL" id="MQUA01000013">
    <property type="protein sequence ID" value="PQB08754.1"/>
    <property type="molecule type" value="Genomic_DNA"/>
</dbReference>
<evidence type="ECO:0000313" key="2">
    <source>
        <dbReference type="EMBL" id="PQB08754.1"/>
    </source>
</evidence>
<evidence type="ECO:0000313" key="1">
    <source>
        <dbReference type="EMBL" id="PQB02976.1"/>
    </source>
</evidence>
<evidence type="ECO:0008006" key="4">
    <source>
        <dbReference type="Google" id="ProtNLM"/>
    </source>
</evidence>